<feature type="transmembrane region" description="Helical" evidence="1">
    <location>
        <begin position="36"/>
        <end position="54"/>
    </location>
</feature>
<keyword evidence="3" id="KW-1185">Reference proteome</keyword>
<dbReference type="KEGG" id="nst:Nstercoris_00329"/>
<evidence type="ECO:0000313" key="2">
    <source>
        <dbReference type="EMBL" id="BBL34100.1"/>
    </source>
</evidence>
<evidence type="ECO:0008006" key="4">
    <source>
        <dbReference type="Google" id="ProtNLM"/>
    </source>
</evidence>
<dbReference type="Proteomes" id="UP000316473">
    <property type="component" value="Chromosome"/>
</dbReference>
<proteinExistence type="predicted"/>
<evidence type="ECO:0000313" key="3">
    <source>
        <dbReference type="Proteomes" id="UP000316473"/>
    </source>
</evidence>
<organism evidence="2 3">
    <name type="scientific">Nitrosomonas stercoris</name>
    <dbReference type="NCBI Taxonomy" id="1444684"/>
    <lineage>
        <taxon>Bacteria</taxon>
        <taxon>Pseudomonadati</taxon>
        <taxon>Pseudomonadota</taxon>
        <taxon>Betaproteobacteria</taxon>
        <taxon>Nitrosomonadales</taxon>
        <taxon>Nitrosomonadaceae</taxon>
        <taxon>Nitrosomonas</taxon>
    </lineage>
</organism>
<dbReference type="InterPro" id="IPR009883">
    <property type="entry name" value="YgfX"/>
</dbReference>
<evidence type="ECO:0000256" key="1">
    <source>
        <dbReference type="SAM" id="Phobius"/>
    </source>
</evidence>
<keyword evidence="1" id="KW-0812">Transmembrane</keyword>
<protein>
    <recommendedName>
        <fullName evidence="4">Toxin CptA</fullName>
    </recommendedName>
</protein>
<dbReference type="Pfam" id="PF07254">
    <property type="entry name" value="Cpta_toxin"/>
    <property type="match status" value="1"/>
</dbReference>
<dbReference type="EMBL" id="AP019755">
    <property type="protein sequence ID" value="BBL34100.1"/>
    <property type="molecule type" value="Genomic_DNA"/>
</dbReference>
<sequence>MNELLVQLQPSRQLAGLLSLAHCTAAGVFWPLELPIVVKIIINLLLAGSLYYYLRRYAWLISSNAITTLRLLGKNHCEIETVTGKSIRTVIDATSFVAPYLTVLCLKREQTYCYHTIVILPDSIDANDFRRLRVWLKWKWQANSD</sequence>
<gene>
    <name evidence="2" type="ORF">Nstercoris_00329</name>
</gene>
<name>A0A4Y1YJ22_9PROT</name>
<dbReference type="AlphaFoldDB" id="A0A4Y1YJ22"/>
<keyword evidence="1" id="KW-0472">Membrane</keyword>
<reference evidence="2 3" key="1">
    <citation type="submission" date="2019-06" db="EMBL/GenBank/DDBJ databases">
        <title>Nitrosomonas stercoris KYUHI-S whole genome shotgun sequence.</title>
        <authorList>
            <person name="Nakagawa T."/>
            <person name="Tsuchiya Y."/>
            <person name="Takahashi R."/>
        </authorList>
    </citation>
    <scope>NUCLEOTIDE SEQUENCE [LARGE SCALE GENOMIC DNA]</scope>
    <source>
        <strain evidence="2 3">KYUHI-S</strain>
    </source>
</reference>
<keyword evidence="1" id="KW-1133">Transmembrane helix</keyword>
<accession>A0A4Y1YJ22</accession>